<name>A0A0I9WGN4_9ENTE</name>
<dbReference type="SUPFAM" id="SSF53067">
    <property type="entry name" value="Actin-like ATPase domain"/>
    <property type="match status" value="1"/>
</dbReference>
<evidence type="ECO:0000313" key="2">
    <source>
        <dbReference type="EMBL" id="OUQ09735.1"/>
    </source>
</evidence>
<organism evidence="2 3">
    <name type="scientific">Enterococcus cecorum</name>
    <dbReference type="NCBI Taxonomy" id="44008"/>
    <lineage>
        <taxon>Bacteria</taxon>
        <taxon>Bacillati</taxon>
        <taxon>Bacillota</taxon>
        <taxon>Bacilli</taxon>
        <taxon>Lactobacillales</taxon>
        <taxon>Enterococcaceae</taxon>
        <taxon>Enterococcus</taxon>
    </lineage>
</organism>
<evidence type="ECO:0000313" key="3">
    <source>
        <dbReference type="Proteomes" id="UP000196074"/>
    </source>
</evidence>
<dbReference type="CDD" id="cd24068">
    <property type="entry name" value="ASKHA_NBD_ROK_FnNanK-like"/>
    <property type="match status" value="1"/>
</dbReference>
<dbReference type="Gene3D" id="3.30.420.40">
    <property type="match status" value="2"/>
</dbReference>
<proteinExistence type="inferred from homology"/>
<evidence type="ECO:0000256" key="1">
    <source>
        <dbReference type="ARBA" id="ARBA00006479"/>
    </source>
</evidence>
<dbReference type="Proteomes" id="UP000196074">
    <property type="component" value="Unassembled WGS sequence"/>
</dbReference>
<sequence>MSTYLCFDIGGTNLKYALVNESAEILQQWEQPTQAHLGGPFILQTVCDIIEQLKQENELVGVAISTAGMVDPNEGSIFYAGPQIPNYAGTQFKKVIEEKFALPCEVENDVNCAGLAEGISGAGKEAKISLCLTIGTGIGGCILLDKKVFHGFSNSACEVGYMHHGKVSFQDLASTTALVQRVSQLKQENISKWNGRKIFELAKSGDVQCEKAIQEMVNVLCEGISNICYVLNPQVVILGGGIMSQAEYLEPLFAKTLSQYLVSSILEKTTLTFATHQNNAGFLGAFYHFKQKHEK</sequence>
<dbReference type="Pfam" id="PF00480">
    <property type="entry name" value="ROK"/>
    <property type="match status" value="1"/>
</dbReference>
<dbReference type="InterPro" id="IPR043129">
    <property type="entry name" value="ATPase_NBD"/>
</dbReference>
<dbReference type="RefSeq" id="WP_047341519.1">
    <property type="nucleotide sequence ID" value="NZ_LDEB01000023.1"/>
</dbReference>
<dbReference type="AlphaFoldDB" id="A0A0I9WGN4"/>
<gene>
    <name evidence="2" type="ORF">B5E88_08795</name>
</gene>
<comment type="similarity">
    <text evidence="1">Belongs to the ROK (NagC/XylR) family.</text>
</comment>
<reference evidence="3" key="1">
    <citation type="submission" date="2017-04" db="EMBL/GenBank/DDBJ databases">
        <title>Function of individual gut microbiota members based on whole genome sequencing of pure cultures obtained from chicken caecum.</title>
        <authorList>
            <person name="Medvecky M."/>
            <person name="Cejkova D."/>
            <person name="Polansky O."/>
            <person name="Karasova D."/>
            <person name="Kubasova T."/>
            <person name="Cizek A."/>
            <person name="Rychlik I."/>
        </authorList>
    </citation>
    <scope>NUCLEOTIDE SEQUENCE [LARGE SCALE GENOMIC DNA]</scope>
    <source>
        <strain evidence="3">An144</strain>
    </source>
</reference>
<dbReference type="EMBL" id="NFLC01000017">
    <property type="protein sequence ID" value="OUQ09735.1"/>
    <property type="molecule type" value="Genomic_DNA"/>
</dbReference>
<dbReference type="PANTHER" id="PTHR18964:SF165">
    <property type="entry name" value="BETA-GLUCOSIDE KINASE"/>
    <property type="match status" value="1"/>
</dbReference>
<dbReference type="PANTHER" id="PTHR18964">
    <property type="entry name" value="ROK (REPRESSOR, ORF, KINASE) FAMILY"/>
    <property type="match status" value="1"/>
</dbReference>
<protein>
    <submittedName>
        <fullName evidence="2">Uncharacterized protein</fullName>
    </submittedName>
</protein>
<dbReference type="InterPro" id="IPR000600">
    <property type="entry name" value="ROK"/>
</dbReference>
<accession>A0A0I9WGN4</accession>
<comment type="caution">
    <text evidence="2">The sequence shown here is derived from an EMBL/GenBank/DDBJ whole genome shotgun (WGS) entry which is preliminary data.</text>
</comment>